<name>A0ABV6SRH0_AZOPA</name>
<evidence type="ECO:0000313" key="2">
    <source>
        <dbReference type="Proteomes" id="UP001589891"/>
    </source>
</evidence>
<dbReference type="RefSeq" id="WP_376948310.1">
    <property type="nucleotide sequence ID" value="NZ_CP171449.1"/>
</dbReference>
<reference evidence="1 2" key="1">
    <citation type="submission" date="2024-09" db="EMBL/GenBank/DDBJ databases">
        <authorList>
            <person name="Sun Q."/>
            <person name="Mori K."/>
        </authorList>
    </citation>
    <scope>NUCLEOTIDE SEQUENCE [LARGE SCALE GENOMIC DNA]</scope>
    <source>
        <strain evidence="1 2">NCAIM B.01794</strain>
    </source>
</reference>
<evidence type="ECO:0000313" key="1">
    <source>
        <dbReference type="EMBL" id="MFC0711524.1"/>
    </source>
</evidence>
<accession>A0ABV6SRH0</accession>
<dbReference type="InterPro" id="IPR027417">
    <property type="entry name" value="P-loop_NTPase"/>
</dbReference>
<dbReference type="Proteomes" id="UP001589891">
    <property type="component" value="Unassembled WGS sequence"/>
</dbReference>
<gene>
    <name evidence="1" type="ORF">ACFFGX_18900</name>
</gene>
<dbReference type="Pfam" id="PF13671">
    <property type="entry name" value="AAA_33"/>
    <property type="match status" value="1"/>
</dbReference>
<sequence>MHINPDHFLETANGRLFTYERNNEAWKCSYRAFHQALAHADPDTEVYVLVGAQGSGKSTWAARLDSDRAKVIIFDALLIKYRERIPILAAAESKRLKTIAVWFRTPLEVCLARNAARAADELVPEQAVRNVYAAIEPPTRAEGFERVIEVYSVEADS</sequence>
<keyword evidence="2" id="KW-1185">Reference proteome</keyword>
<dbReference type="Gene3D" id="3.40.50.300">
    <property type="entry name" value="P-loop containing nucleotide triphosphate hydrolases"/>
    <property type="match status" value="1"/>
</dbReference>
<dbReference type="EMBL" id="JBHLSS010000123">
    <property type="protein sequence ID" value="MFC0711524.1"/>
    <property type="molecule type" value="Genomic_DNA"/>
</dbReference>
<protein>
    <submittedName>
        <fullName evidence="1">AAA family ATPase</fullName>
    </submittedName>
</protein>
<dbReference type="SUPFAM" id="SSF52540">
    <property type="entry name" value="P-loop containing nucleoside triphosphate hydrolases"/>
    <property type="match status" value="1"/>
</dbReference>
<proteinExistence type="predicted"/>
<organism evidence="1 2">
    <name type="scientific">Azorhizophilus paspali</name>
    <name type="common">Azotobacter paspali</name>
    <dbReference type="NCBI Taxonomy" id="69963"/>
    <lineage>
        <taxon>Bacteria</taxon>
        <taxon>Pseudomonadati</taxon>
        <taxon>Pseudomonadota</taxon>
        <taxon>Gammaproteobacteria</taxon>
        <taxon>Pseudomonadales</taxon>
        <taxon>Pseudomonadaceae</taxon>
        <taxon>Azorhizophilus</taxon>
    </lineage>
</organism>
<comment type="caution">
    <text evidence="1">The sequence shown here is derived from an EMBL/GenBank/DDBJ whole genome shotgun (WGS) entry which is preliminary data.</text>
</comment>